<dbReference type="EMBL" id="JAASQR010000004">
    <property type="protein sequence ID" value="NIJ18078.1"/>
    <property type="molecule type" value="Genomic_DNA"/>
</dbReference>
<comment type="catalytic activity">
    <reaction evidence="17 19">
        <text>alpha-ribazole + adenosylcob(III)inamide-GDP = adenosylcob(III)alamin + GMP + H(+)</text>
        <dbReference type="Rhea" id="RHEA:16049"/>
        <dbReference type="ChEBI" id="CHEBI:10329"/>
        <dbReference type="ChEBI" id="CHEBI:15378"/>
        <dbReference type="ChEBI" id="CHEBI:18408"/>
        <dbReference type="ChEBI" id="CHEBI:58115"/>
        <dbReference type="ChEBI" id="CHEBI:60487"/>
        <dbReference type="EC" id="2.7.8.26"/>
    </reaction>
</comment>
<keyword evidence="21" id="KW-1185">Reference proteome</keyword>
<dbReference type="PANTHER" id="PTHR34148">
    <property type="entry name" value="ADENOSYLCOBINAMIDE-GDP RIBAZOLETRANSFERASE"/>
    <property type="match status" value="1"/>
</dbReference>
<dbReference type="Proteomes" id="UP000576821">
    <property type="component" value="Unassembled WGS sequence"/>
</dbReference>
<evidence type="ECO:0000256" key="8">
    <source>
        <dbReference type="ARBA" id="ARBA00022573"/>
    </source>
</evidence>
<evidence type="ECO:0000256" key="18">
    <source>
        <dbReference type="ARBA" id="ARBA00049504"/>
    </source>
</evidence>
<evidence type="ECO:0000256" key="7">
    <source>
        <dbReference type="ARBA" id="ARBA00022475"/>
    </source>
</evidence>
<evidence type="ECO:0000256" key="6">
    <source>
        <dbReference type="ARBA" id="ARBA00015850"/>
    </source>
</evidence>
<name>A0A846MA04_9SPHN</name>
<proteinExistence type="inferred from homology"/>
<evidence type="ECO:0000256" key="13">
    <source>
        <dbReference type="ARBA" id="ARBA00023136"/>
    </source>
</evidence>
<dbReference type="Pfam" id="PF02654">
    <property type="entry name" value="CobS"/>
    <property type="match status" value="1"/>
</dbReference>
<keyword evidence="13 19" id="KW-0472">Membrane</keyword>
<protein>
    <recommendedName>
        <fullName evidence="6 19">Adenosylcobinamide-GDP ribazoletransferase</fullName>
        <ecNumber evidence="5 19">2.7.8.26</ecNumber>
    </recommendedName>
    <alternativeName>
        <fullName evidence="16 19">Cobalamin synthase</fullName>
    </alternativeName>
    <alternativeName>
        <fullName evidence="15 19">Cobalamin-5'-phosphate synthase</fullName>
    </alternativeName>
</protein>
<sequence length="236" mass="24912">MRRLVLAMQLMTCLPLPPVKADEGDFAAAIRWFPATGMVVGACVAGGLMLGGRVDPWAGALLALLVWVAMTGALHIDGLADIADAVGAAHGDRTKLSLVLADPHVGSFGVTAVALQLLTKLVLLRLCAELVPAWWLIGVAMAARMGPLFWSRWLPPLHEGLASRFRDGVRPAHLLGWSAVAMLFAWWMPGLLIVAALIPAWAMWLRARIGGISGDGHGAGIEIVESALLAALVLTS</sequence>
<evidence type="ECO:0000256" key="1">
    <source>
        <dbReference type="ARBA" id="ARBA00001946"/>
    </source>
</evidence>
<evidence type="ECO:0000256" key="4">
    <source>
        <dbReference type="ARBA" id="ARBA00010561"/>
    </source>
</evidence>
<comment type="catalytic activity">
    <reaction evidence="18 19">
        <text>alpha-ribazole 5'-phosphate + adenosylcob(III)inamide-GDP = adenosylcob(III)alamin 5'-phosphate + GMP + H(+)</text>
        <dbReference type="Rhea" id="RHEA:23560"/>
        <dbReference type="ChEBI" id="CHEBI:15378"/>
        <dbReference type="ChEBI" id="CHEBI:57918"/>
        <dbReference type="ChEBI" id="CHEBI:58115"/>
        <dbReference type="ChEBI" id="CHEBI:60487"/>
        <dbReference type="ChEBI" id="CHEBI:60493"/>
        <dbReference type="EC" id="2.7.8.26"/>
    </reaction>
</comment>
<dbReference type="GO" id="GO:0005886">
    <property type="term" value="C:plasma membrane"/>
    <property type="evidence" value="ECO:0007669"/>
    <property type="project" value="UniProtKB-SubCell"/>
</dbReference>
<keyword evidence="12 19" id="KW-1133">Transmembrane helix</keyword>
<comment type="caution">
    <text evidence="19">Lacks conserved residue(s) required for the propagation of feature annotation.</text>
</comment>
<feature type="transmembrane region" description="Helical" evidence="19">
    <location>
        <begin position="31"/>
        <end position="50"/>
    </location>
</feature>
<evidence type="ECO:0000256" key="5">
    <source>
        <dbReference type="ARBA" id="ARBA00013200"/>
    </source>
</evidence>
<dbReference type="UniPathway" id="UPA00148">
    <property type="reaction ID" value="UER00238"/>
</dbReference>
<dbReference type="RefSeq" id="WP_167304969.1">
    <property type="nucleotide sequence ID" value="NZ_JAASQR010000004.1"/>
</dbReference>
<comment type="function">
    <text evidence="14 19">Joins adenosylcobinamide-GDP and alpha-ribazole to generate adenosylcobalamin (Ado-cobalamin). Also synthesizes adenosylcobalamin 5'-phosphate from adenosylcobinamide-GDP and alpha-ribazole 5'-phosphate.</text>
</comment>
<dbReference type="InterPro" id="IPR003805">
    <property type="entry name" value="CobS"/>
</dbReference>
<dbReference type="EC" id="2.7.8.26" evidence="5 19"/>
<feature type="transmembrane region" description="Helical" evidence="19">
    <location>
        <begin position="57"/>
        <end position="76"/>
    </location>
</feature>
<accession>A0A846MA04</accession>
<keyword evidence="10 19" id="KW-0812">Transmembrane</keyword>
<feature type="transmembrane region" description="Helical" evidence="19">
    <location>
        <begin position="174"/>
        <end position="198"/>
    </location>
</feature>
<evidence type="ECO:0000313" key="21">
    <source>
        <dbReference type="Proteomes" id="UP000576821"/>
    </source>
</evidence>
<dbReference type="AlphaFoldDB" id="A0A846MA04"/>
<reference evidence="20 21" key="1">
    <citation type="submission" date="2020-03" db="EMBL/GenBank/DDBJ databases">
        <title>Genomic Encyclopedia of Type Strains, Phase IV (KMG-IV): sequencing the most valuable type-strain genomes for metagenomic binning, comparative biology and taxonomic classification.</title>
        <authorList>
            <person name="Goeker M."/>
        </authorList>
    </citation>
    <scope>NUCLEOTIDE SEQUENCE [LARGE SCALE GENOMIC DNA]</scope>
    <source>
        <strain evidence="20 21">DSM 21299</strain>
    </source>
</reference>
<evidence type="ECO:0000256" key="19">
    <source>
        <dbReference type="HAMAP-Rule" id="MF_00719"/>
    </source>
</evidence>
<dbReference type="PANTHER" id="PTHR34148:SF1">
    <property type="entry name" value="ADENOSYLCOBINAMIDE-GDP RIBAZOLETRANSFERASE"/>
    <property type="match status" value="1"/>
</dbReference>
<evidence type="ECO:0000256" key="9">
    <source>
        <dbReference type="ARBA" id="ARBA00022679"/>
    </source>
</evidence>
<evidence type="ECO:0000256" key="16">
    <source>
        <dbReference type="ARBA" id="ARBA00032853"/>
    </source>
</evidence>
<keyword evidence="9 19" id="KW-0808">Transferase</keyword>
<dbReference type="HAMAP" id="MF_00719">
    <property type="entry name" value="CobS"/>
    <property type="match status" value="1"/>
</dbReference>
<evidence type="ECO:0000256" key="11">
    <source>
        <dbReference type="ARBA" id="ARBA00022842"/>
    </source>
</evidence>
<dbReference type="GO" id="GO:0008818">
    <property type="term" value="F:cobalamin 5'-phosphate synthase activity"/>
    <property type="evidence" value="ECO:0007669"/>
    <property type="project" value="UniProtKB-UniRule"/>
</dbReference>
<organism evidence="20 21">
    <name type="scientific">Sphingobium vermicomposti</name>
    <dbReference type="NCBI Taxonomy" id="529005"/>
    <lineage>
        <taxon>Bacteria</taxon>
        <taxon>Pseudomonadati</taxon>
        <taxon>Pseudomonadota</taxon>
        <taxon>Alphaproteobacteria</taxon>
        <taxon>Sphingomonadales</taxon>
        <taxon>Sphingomonadaceae</taxon>
        <taxon>Sphingobium</taxon>
    </lineage>
</organism>
<evidence type="ECO:0000256" key="17">
    <source>
        <dbReference type="ARBA" id="ARBA00048623"/>
    </source>
</evidence>
<evidence type="ECO:0000313" key="20">
    <source>
        <dbReference type="EMBL" id="NIJ18078.1"/>
    </source>
</evidence>
<dbReference type="GO" id="GO:0009236">
    <property type="term" value="P:cobalamin biosynthetic process"/>
    <property type="evidence" value="ECO:0007669"/>
    <property type="project" value="UniProtKB-UniRule"/>
</dbReference>
<evidence type="ECO:0000256" key="10">
    <source>
        <dbReference type="ARBA" id="ARBA00022692"/>
    </source>
</evidence>
<comment type="cofactor">
    <cofactor evidence="1 19">
        <name>Mg(2+)</name>
        <dbReference type="ChEBI" id="CHEBI:18420"/>
    </cofactor>
</comment>
<comment type="caution">
    <text evidence="20">The sequence shown here is derived from an EMBL/GenBank/DDBJ whole genome shotgun (WGS) entry which is preliminary data.</text>
</comment>
<keyword evidence="11 19" id="KW-0460">Magnesium</keyword>
<gene>
    <name evidence="19" type="primary">cobS</name>
    <name evidence="20" type="ORF">FHS54_003078</name>
</gene>
<evidence type="ECO:0000256" key="3">
    <source>
        <dbReference type="ARBA" id="ARBA00004663"/>
    </source>
</evidence>
<comment type="subcellular location">
    <subcellularLocation>
        <location evidence="2 19">Cell membrane</location>
        <topology evidence="2 19">Multi-pass membrane protein</topology>
    </subcellularLocation>
</comment>
<evidence type="ECO:0000256" key="12">
    <source>
        <dbReference type="ARBA" id="ARBA00022989"/>
    </source>
</evidence>
<evidence type="ECO:0000256" key="2">
    <source>
        <dbReference type="ARBA" id="ARBA00004651"/>
    </source>
</evidence>
<comment type="pathway">
    <text evidence="3 19">Cofactor biosynthesis; adenosylcobalamin biosynthesis; adenosylcobalamin from cob(II)yrinate a,c-diamide: step 7/7.</text>
</comment>
<dbReference type="GO" id="GO:0051073">
    <property type="term" value="F:adenosylcobinamide-GDP ribazoletransferase activity"/>
    <property type="evidence" value="ECO:0007669"/>
    <property type="project" value="UniProtKB-UniRule"/>
</dbReference>
<evidence type="ECO:0000256" key="14">
    <source>
        <dbReference type="ARBA" id="ARBA00025228"/>
    </source>
</evidence>
<evidence type="ECO:0000256" key="15">
    <source>
        <dbReference type="ARBA" id="ARBA00032605"/>
    </source>
</evidence>
<keyword evidence="8 19" id="KW-0169">Cobalamin biosynthesis</keyword>
<keyword evidence="7 19" id="KW-1003">Cell membrane</keyword>
<comment type="similarity">
    <text evidence="4 19">Belongs to the CobS family.</text>
</comment>